<reference evidence="3 4" key="1">
    <citation type="journal article" date="2018" name="Cell">
        <title>The Chara Genome: Secondary Complexity and Implications for Plant Terrestrialization.</title>
        <authorList>
            <person name="Nishiyama T."/>
            <person name="Sakayama H."/>
            <person name="Vries J.D."/>
            <person name="Buschmann H."/>
            <person name="Saint-Marcoux D."/>
            <person name="Ullrich K.K."/>
            <person name="Haas F.B."/>
            <person name="Vanderstraeten L."/>
            <person name="Becker D."/>
            <person name="Lang D."/>
            <person name="Vosolsobe S."/>
            <person name="Rombauts S."/>
            <person name="Wilhelmsson P.K.I."/>
            <person name="Janitza P."/>
            <person name="Kern R."/>
            <person name="Heyl A."/>
            <person name="Rumpler F."/>
            <person name="Villalobos L.I.A.C."/>
            <person name="Clay J.M."/>
            <person name="Skokan R."/>
            <person name="Toyoda A."/>
            <person name="Suzuki Y."/>
            <person name="Kagoshima H."/>
            <person name="Schijlen E."/>
            <person name="Tajeshwar N."/>
            <person name="Catarino B."/>
            <person name="Hetherington A.J."/>
            <person name="Saltykova A."/>
            <person name="Bonnot C."/>
            <person name="Breuninger H."/>
            <person name="Symeonidi A."/>
            <person name="Radhakrishnan G.V."/>
            <person name="Van Nieuwerburgh F."/>
            <person name="Deforce D."/>
            <person name="Chang C."/>
            <person name="Karol K.G."/>
            <person name="Hedrich R."/>
            <person name="Ulvskov P."/>
            <person name="Glockner G."/>
            <person name="Delwiche C.F."/>
            <person name="Petrasek J."/>
            <person name="Van de Peer Y."/>
            <person name="Friml J."/>
            <person name="Beilby M."/>
            <person name="Dolan L."/>
            <person name="Kohara Y."/>
            <person name="Sugano S."/>
            <person name="Fujiyama A."/>
            <person name="Delaux P.-M."/>
            <person name="Quint M."/>
            <person name="TheiBen G."/>
            <person name="Hagemann M."/>
            <person name="Harholt J."/>
            <person name="Dunand C."/>
            <person name="Zachgo S."/>
            <person name="Langdale J."/>
            <person name="Maumus F."/>
            <person name="Straeten D.V.D."/>
            <person name="Gould S.B."/>
            <person name="Rensing S.A."/>
        </authorList>
    </citation>
    <scope>NUCLEOTIDE SEQUENCE [LARGE SCALE GENOMIC DNA]</scope>
    <source>
        <strain evidence="3 4">S276</strain>
    </source>
</reference>
<sequence>MQSLWPGERGGSRLSNFLCFMTRNVERELMEEVERKATALKIKEVENNSLKVRLVKEVTTRMELEKTAKDLASSLEGLMTALGEKEGFNGGGEGIRKPKLEKLGIKKGRNVPQVKDRSGGRTIITAEKSLGPEVQRSMEIKHLRDKLDKEMEEKNRLMKRVDELGEFLRTCHADFMSTRSAYKTERKLRIALQVEIEGLREQLQQLQLERQELATHEGGVCFGDAGHESEEQGGDIEAGLSHETPEPSQAPLRDSHQGGEQRHSIDHAIPGTWQGCVEELTESGAPRCMTRDESSARTAEMGGTCGASVLLQSVSDEEGSTLGSWNPGEPMGMVEQPGAERAGNGDRNGSEKAMGSEGPSVSLVEEAVLLKRLLTTDGNCDLGSECDQSGGPRTGEAGEEARLGVVGDDTRRDGKRGGGSTIAEAGEEAEMQMTVPEATMGLLEKEVASKEGRELCYCDCRMIDMMEAEGESLGTPDEESEGKGTRFVKNRELPQAVLKQMTATIEGERESVVATMKRLEPEVESFVATDEESEERGTGLVRTRGLPQAVLHGMTVTLRGEREAVERLESGNSDQVTIVSREAPEFLPPVPQREMEPVQIGKEEPGHPESKHSATDNARSNTPREEVTAPVGDGKERHGRSSAAACGDPVEKMQISSFRTRGPFVPLRSSAKAVLDVLQSTARRLQRRQPGLPPLPGQCQQALQGVQCIPEDLSDKVSGDLLYRPDVSSSDQVRPGLMNKLQGVSMLPPIGDIVAQRDVVEDTDIAEEKDGVEEKDAVAKDSSEGISTAPRWQTSTRGMNNSFLSRGVFKAVTRELATAGGVSNTTNVGDEGVSALHQVNASMSEEGKVKGSHFTVHQVFLSPSEKPVSSSEAGEDGGDCEVSGSVSAVLPRLEGDSVASAAGGNEEGKEIDEQKASRQSAELGEPDGCDAGGKVWCRSDTPDSYSPELETASGGSLPPARSAAIGAVRLERVDSMVVGLRSKLGMEIGTRIKLERQVNELKSKVLELQISNSQVPDSPTLLAENTPTPSGISDWADSYPIRHAEADLLTSSRDENDIRDQQIRELKAMISQLTDKVSNLTEELDSARATIDDITLSRDLSLMKVASLRGKLGAAVRTQVKLGTMFESEAW</sequence>
<dbReference type="Gramene" id="GBG64013">
    <property type="protein sequence ID" value="GBG64013"/>
    <property type="gene ID" value="CBR_g40258"/>
</dbReference>
<evidence type="ECO:0000313" key="4">
    <source>
        <dbReference type="Proteomes" id="UP000265515"/>
    </source>
</evidence>
<feature type="compositionally biased region" description="Basic and acidic residues" evidence="2">
    <location>
        <begin position="253"/>
        <end position="263"/>
    </location>
</feature>
<comment type="caution">
    <text evidence="3">The sequence shown here is derived from an EMBL/GenBank/DDBJ whole genome shotgun (WGS) entry which is preliminary data.</text>
</comment>
<feature type="region of interest" description="Disordered" evidence="2">
    <location>
        <begin position="317"/>
        <end position="359"/>
    </location>
</feature>
<dbReference type="EMBL" id="BFEA01000045">
    <property type="protein sequence ID" value="GBG64013.1"/>
    <property type="molecule type" value="Genomic_DNA"/>
</dbReference>
<feature type="coiled-coil region" evidence="1">
    <location>
        <begin position="189"/>
        <end position="216"/>
    </location>
</feature>
<feature type="region of interest" description="Disordered" evidence="2">
    <location>
        <begin position="769"/>
        <end position="794"/>
    </location>
</feature>
<feature type="compositionally biased region" description="Basic and acidic residues" evidence="2">
    <location>
        <begin position="906"/>
        <end position="916"/>
    </location>
</feature>
<protein>
    <submittedName>
        <fullName evidence="3">Uncharacterized protein</fullName>
    </submittedName>
</protein>
<proteinExistence type="predicted"/>
<dbReference type="AlphaFoldDB" id="A0A388K233"/>
<feature type="region of interest" description="Disordered" evidence="2">
    <location>
        <begin position="863"/>
        <end position="883"/>
    </location>
</feature>
<feature type="region of interest" description="Disordered" evidence="2">
    <location>
        <begin position="598"/>
        <end position="646"/>
    </location>
</feature>
<evidence type="ECO:0000256" key="1">
    <source>
        <dbReference type="SAM" id="Coils"/>
    </source>
</evidence>
<feature type="region of interest" description="Disordered" evidence="2">
    <location>
        <begin position="895"/>
        <end position="935"/>
    </location>
</feature>
<evidence type="ECO:0000256" key="2">
    <source>
        <dbReference type="SAM" id="MobiDB-lite"/>
    </source>
</evidence>
<feature type="region of interest" description="Disordered" evidence="2">
    <location>
        <begin position="220"/>
        <end position="263"/>
    </location>
</feature>
<accession>A0A388K233</accession>
<feature type="coiled-coil region" evidence="1">
    <location>
        <begin position="1063"/>
        <end position="1097"/>
    </location>
</feature>
<keyword evidence="4" id="KW-1185">Reference proteome</keyword>
<feature type="compositionally biased region" description="Polar residues" evidence="2">
    <location>
        <begin position="784"/>
        <end position="794"/>
    </location>
</feature>
<organism evidence="3 4">
    <name type="scientific">Chara braunii</name>
    <name type="common">Braun's stonewort</name>
    <dbReference type="NCBI Taxonomy" id="69332"/>
    <lineage>
        <taxon>Eukaryota</taxon>
        <taxon>Viridiplantae</taxon>
        <taxon>Streptophyta</taxon>
        <taxon>Charophyceae</taxon>
        <taxon>Charales</taxon>
        <taxon>Characeae</taxon>
        <taxon>Chara</taxon>
    </lineage>
</organism>
<dbReference type="Proteomes" id="UP000265515">
    <property type="component" value="Unassembled WGS sequence"/>
</dbReference>
<evidence type="ECO:0000313" key="3">
    <source>
        <dbReference type="EMBL" id="GBG64013.1"/>
    </source>
</evidence>
<name>A0A388K233_CHABU</name>
<feature type="compositionally biased region" description="Basic and acidic residues" evidence="2">
    <location>
        <begin position="598"/>
        <end position="614"/>
    </location>
</feature>
<keyword evidence="1" id="KW-0175">Coiled coil</keyword>
<feature type="compositionally biased region" description="Polar residues" evidence="2">
    <location>
        <begin position="1016"/>
        <end position="1031"/>
    </location>
</feature>
<feature type="region of interest" description="Disordered" evidence="2">
    <location>
        <begin position="1016"/>
        <end position="1035"/>
    </location>
</feature>
<gene>
    <name evidence="3" type="ORF">CBR_g40258</name>
</gene>
<feature type="compositionally biased region" description="Basic and acidic residues" evidence="2">
    <location>
        <begin position="769"/>
        <end position="783"/>
    </location>
</feature>